<dbReference type="WBParaSite" id="L893_g21597.t1">
    <property type="protein sequence ID" value="L893_g21597.t1"/>
    <property type="gene ID" value="L893_g21597"/>
</dbReference>
<name>A0A1I7Z0K4_9BILA</name>
<proteinExistence type="predicted"/>
<keyword evidence="1" id="KW-1185">Reference proteome</keyword>
<organism evidence="1 2">
    <name type="scientific">Steinernema glaseri</name>
    <dbReference type="NCBI Taxonomy" id="37863"/>
    <lineage>
        <taxon>Eukaryota</taxon>
        <taxon>Metazoa</taxon>
        <taxon>Ecdysozoa</taxon>
        <taxon>Nematoda</taxon>
        <taxon>Chromadorea</taxon>
        <taxon>Rhabditida</taxon>
        <taxon>Tylenchina</taxon>
        <taxon>Panagrolaimomorpha</taxon>
        <taxon>Strongyloidoidea</taxon>
        <taxon>Steinernematidae</taxon>
        <taxon>Steinernema</taxon>
    </lineage>
</organism>
<protein>
    <submittedName>
        <fullName evidence="2">DUF805 domain-containing protein</fullName>
    </submittedName>
</protein>
<evidence type="ECO:0000313" key="1">
    <source>
        <dbReference type="Proteomes" id="UP000095287"/>
    </source>
</evidence>
<dbReference type="Proteomes" id="UP000095287">
    <property type="component" value="Unplaced"/>
</dbReference>
<sequence>MGTLNKLHSENATFWRDLMQ</sequence>
<reference evidence="2" key="1">
    <citation type="submission" date="2016-11" db="UniProtKB">
        <authorList>
            <consortium name="WormBaseParasite"/>
        </authorList>
    </citation>
    <scope>IDENTIFICATION</scope>
</reference>
<accession>A0A1I7Z0K4</accession>
<evidence type="ECO:0000313" key="2">
    <source>
        <dbReference type="WBParaSite" id="L893_g21597.t1"/>
    </source>
</evidence>
<dbReference type="AlphaFoldDB" id="A0A1I7Z0K4"/>